<evidence type="ECO:0000256" key="2">
    <source>
        <dbReference type="PROSITE-ProRule" id="PRU01379"/>
    </source>
</evidence>
<dbReference type="SUPFAM" id="SSF53187">
    <property type="entry name" value="Zn-dependent exopeptidases"/>
    <property type="match status" value="1"/>
</dbReference>
<feature type="domain" description="Peptidase M14" evidence="4">
    <location>
        <begin position="117"/>
        <end position="210"/>
    </location>
</feature>
<feature type="signal peptide" evidence="3">
    <location>
        <begin position="1"/>
        <end position="16"/>
    </location>
</feature>
<dbReference type="InterPro" id="IPR000834">
    <property type="entry name" value="Peptidase_M14"/>
</dbReference>
<protein>
    <recommendedName>
        <fullName evidence="4">Peptidase M14 domain-containing protein</fullName>
    </recommendedName>
</protein>
<sequence>MRRPLIFLLFSGVCFCAPRLEQQKDFSSGFYDYEEPDNTIHCPDNSFKDERQRLVPVYQEIDTSYKKLLTEKVSPWSYEEASGGSQNIQRKSNFHQDKGGRLNHLRDLRLLNMDDLTHHDASQLHQALINITKACPTITRLYSIGVSENKQPLWVIEISDNPGKHEVKEPEFRYIANIHGNEVTGRELSLQFAKHLCSGYLRNEQRIVVV</sequence>
<keyword evidence="3" id="KW-0732">Signal</keyword>
<feature type="chain" id="PRO_5046260731" description="Peptidase M14 domain-containing protein" evidence="3">
    <location>
        <begin position="17"/>
        <end position="210"/>
    </location>
</feature>
<dbReference type="Gene3D" id="3.40.630.10">
    <property type="entry name" value="Zn peptidases"/>
    <property type="match status" value="1"/>
</dbReference>
<gene>
    <name evidence="5" type="ORF">CVLEPA_LOCUS723</name>
</gene>
<evidence type="ECO:0000313" key="5">
    <source>
        <dbReference type="EMBL" id="CAK8671677.1"/>
    </source>
</evidence>
<dbReference type="PANTHER" id="PTHR11532">
    <property type="entry name" value="PROTEASE M14 CARBOXYPEPTIDASE"/>
    <property type="match status" value="1"/>
</dbReference>
<organism evidence="5 6">
    <name type="scientific">Clavelina lepadiformis</name>
    <name type="common">Light-bulb sea squirt</name>
    <name type="synonym">Ascidia lepadiformis</name>
    <dbReference type="NCBI Taxonomy" id="159417"/>
    <lineage>
        <taxon>Eukaryota</taxon>
        <taxon>Metazoa</taxon>
        <taxon>Chordata</taxon>
        <taxon>Tunicata</taxon>
        <taxon>Ascidiacea</taxon>
        <taxon>Aplousobranchia</taxon>
        <taxon>Clavelinidae</taxon>
        <taxon>Clavelina</taxon>
    </lineage>
</organism>
<comment type="caution">
    <text evidence="5">The sequence shown here is derived from an EMBL/GenBank/DDBJ whole genome shotgun (WGS) entry which is preliminary data.</text>
</comment>
<dbReference type="Proteomes" id="UP001642483">
    <property type="component" value="Unassembled WGS sequence"/>
</dbReference>
<evidence type="ECO:0000259" key="4">
    <source>
        <dbReference type="PROSITE" id="PS52035"/>
    </source>
</evidence>
<name>A0ABP0F047_CLALP</name>
<dbReference type="Pfam" id="PF00246">
    <property type="entry name" value="Peptidase_M14"/>
    <property type="match status" value="1"/>
</dbReference>
<keyword evidence="6" id="KW-1185">Reference proteome</keyword>
<dbReference type="PANTHER" id="PTHR11532:SF62">
    <property type="entry name" value="CARBOXYPEPTIDASE D"/>
    <property type="match status" value="1"/>
</dbReference>
<comment type="similarity">
    <text evidence="1 2">Belongs to the peptidase M14 family.</text>
</comment>
<dbReference type="PROSITE" id="PS52035">
    <property type="entry name" value="PEPTIDASE_M14"/>
    <property type="match status" value="1"/>
</dbReference>
<dbReference type="InterPro" id="IPR050753">
    <property type="entry name" value="Peptidase_M14_domain"/>
</dbReference>
<comment type="caution">
    <text evidence="2">Lacks conserved residue(s) required for the propagation of feature annotation.</text>
</comment>
<evidence type="ECO:0000256" key="3">
    <source>
        <dbReference type="SAM" id="SignalP"/>
    </source>
</evidence>
<dbReference type="EMBL" id="CAWYQH010000001">
    <property type="protein sequence ID" value="CAK8671677.1"/>
    <property type="molecule type" value="Genomic_DNA"/>
</dbReference>
<accession>A0ABP0F047</accession>
<evidence type="ECO:0000256" key="1">
    <source>
        <dbReference type="ARBA" id="ARBA00005988"/>
    </source>
</evidence>
<evidence type="ECO:0000313" key="6">
    <source>
        <dbReference type="Proteomes" id="UP001642483"/>
    </source>
</evidence>
<reference evidence="5 6" key="1">
    <citation type="submission" date="2024-02" db="EMBL/GenBank/DDBJ databases">
        <authorList>
            <person name="Daric V."/>
            <person name="Darras S."/>
        </authorList>
    </citation>
    <scope>NUCLEOTIDE SEQUENCE [LARGE SCALE GENOMIC DNA]</scope>
</reference>
<proteinExistence type="inferred from homology"/>